<evidence type="ECO:0000313" key="2">
    <source>
        <dbReference type="EMBL" id="MBW49005.1"/>
    </source>
</evidence>
<dbReference type="EMBL" id="GGFK01015684">
    <property type="protein sequence ID" value="MBW49005.1"/>
    <property type="molecule type" value="Transcribed_RNA"/>
</dbReference>
<reference evidence="2" key="1">
    <citation type="submission" date="2018-01" db="EMBL/GenBank/DDBJ databases">
        <title>An insight into the sialome of Amazonian anophelines.</title>
        <authorList>
            <person name="Ribeiro J.M."/>
            <person name="Scarpassa V."/>
            <person name="Calvo E."/>
        </authorList>
    </citation>
    <scope>NUCLEOTIDE SEQUENCE</scope>
    <source>
        <tissue evidence="2">Salivary glands</tissue>
    </source>
</reference>
<organism evidence="2">
    <name type="scientific">Anopheles triannulatus</name>
    <dbReference type="NCBI Taxonomy" id="58253"/>
    <lineage>
        <taxon>Eukaryota</taxon>
        <taxon>Metazoa</taxon>
        <taxon>Ecdysozoa</taxon>
        <taxon>Arthropoda</taxon>
        <taxon>Hexapoda</taxon>
        <taxon>Insecta</taxon>
        <taxon>Pterygota</taxon>
        <taxon>Neoptera</taxon>
        <taxon>Endopterygota</taxon>
        <taxon>Diptera</taxon>
        <taxon>Nematocera</taxon>
        <taxon>Culicoidea</taxon>
        <taxon>Culicidae</taxon>
        <taxon>Anophelinae</taxon>
        <taxon>Anopheles</taxon>
    </lineage>
</organism>
<keyword evidence="1" id="KW-0732">Signal</keyword>
<feature type="signal peptide" evidence="1">
    <location>
        <begin position="1"/>
        <end position="25"/>
    </location>
</feature>
<evidence type="ECO:0000256" key="1">
    <source>
        <dbReference type="SAM" id="SignalP"/>
    </source>
</evidence>
<protein>
    <submittedName>
        <fullName evidence="2">Putative secreted protein</fullName>
    </submittedName>
</protein>
<proteinExistence type="predicted"/>
<dbReference type="AlphaFoldDB" id="A0A2M4B7H2"/>
<accession>A0A2M4B7H2</accession>
<feature type="chain" id="PRO_5014992730" evidence="1">
    <location>
        <begin position="26"/>
        <end position="83"/>
    </location>
</feature>
<name>A0A2M4B7H2_9DIPT</name>
<sequence>MVVRCCCRFALFSLTLFVREQRCMCADSHEQHTAQLQRVPGSTRITARFMGTARGRQAKNIGTTIASRASPFHCHQPCTQESS</sequence>